<protein>
    <submittedName>
        <fullName evidence="7">Protein FAR1-RELATED SEQUENCE 5-like</fullName>
    </submittedName>
</protein>
<evidence type="ECO:0000256" key="3">
    <source>
        <dbReference type="ARBA" id="ARBA00022833"/>
    </source>
</evidence>
<dbReference type="RefSeq" id="XP_052118975.1">
    <property type="nucleotide sequence ID" value="XM_052263015.1"/>
</dbReference>
<proteinExistence type="predicted"/>
<dbReference type="Pfam" id="PF04434">
    <property type="entry name" value="SWIM"/>
    <property type="match status" value="1"/>
</dbReference>
<dbReference type="PROSITE" id="PS50966">
    <property type="entry name" value="ZF_SWIM"/>
    <property type="match status" value="1"/>
</dbReference>
<reference evidence="7" key="2">
    <citation type="submission" date="2025-08" db="UniProtKB">
        <authorList>
            <consortium name="RefSeq"/>
        </authorList>
    </citation>
    <scope>IDENTIFICATION</scope>
    <source>
        <tissue evidence="7">Whole plant</tissue>
    </source>
</reference>
<accession>A0A9C6TRQ4</accession>
<reference evidence="6" key="1">
    <citation type="journal article" date="2016" name="Nat. Genet.">
        <title>The genome sequences of Arachis duranensis and Arachis ipaensis, the diploid ancestors of cultivated peanut.</title>
        <authorList>
            <person name="Bertioli D.J."/>
            <person name="Cannon S.B."/>
            <person name="Froenicke L."/>
            <person name="Huang G."/>
            <person name="Farmer A.D."/>
            <person name="Cannon E.K."/>
            <person name="Liu X."/>
            <person name="Gao D."/>
            <person name="Clevenger J."/>
            <person name="Dash S."/>
            <person name="Ren L."/>
            <person name="Moretzsohn M.C."/>
            <person name="Shirasawa K."/>
            <person name="Huang W."/>
            <person name="Vidigal B."/>
            <person name="Abernathy B."/>
            <person name="Chu Y."/>
            <person name="Niederhuth C.E."/>
            <person name="Umale P."/>
            <person name="Araujo A.C."/>
            <person name="Kozik A."/>
            <person name="Kim K.D."/>
            <person name="Burow M.D."/>
            <person name="Varshney R.K."/>
            <person name="Wang X."/>
            <person name="Zhang X."/>
            <person name="Barkley N."/>
            <person name="Guimaraes P.M."/>
            <person name="Isobe S."/>
            <person name="Guo B."/>
            <person name="Liao B."/>
            <person name="Stalker H.T."/>
            <person name="Schmitz R.J."/>
            <person name="Scheffler B.E."/>
            <person name="Leal-Bertioli S.C."/>
            <person name="Xun X."/>
            <person name="Jackson S.A."/>
            <person name="Michelmore R."/>
            <person name="Ozias-Akins P."/>
        </authorList>
    </citation>
    <scope>NUCLEOTIDE SEQUENCE [LARGE SCALE GENOMIC DNA]</scope>
    <source>
        <strain evidence="6">cv. V14167</strain>
    </source>
</reference>
<name>A0A9C6TRQ4_ARADU</name>
<gene>
    <name evidence="7" type="primary">LOC107493576</name>
</gene>
<keyword evidence="2 4" id="KW-0863">Zinc-finger</keyword>
<dbReference type="Pfam" id="PF03101">
    <property type="entry name" value="FAR1"/>
    <property type="match status" value="1"/>
</dbReference>
<keyword evidence="1" id="KW-0479">Metal-binding</keyword>
<dbReference type="GeneID" id="107493576"/>
<evidence type="ECO:0000256" key="1">
    <source>
        <dbReference type="ARBA" id="ARBA00022723"/>
    </source>
</evidence>
<dbReference type="PANTHER" id="PTHR47718">
    <property type="entry name" value="OS01G0519700 PROTEIN"/>
    <property type="match status" value="1"/>
</dbReference>
<evidence type="ECO:0000256" key="2">
    <source>
        <dbReference type="ARBA" id="ARBA00022771"/>
    </source>
</evidence>
<dbReference type="SMART" id="SM00575">
    <property type="entry name" value="ZnF_PMZ"/>
    <property type="match status" value="1"/>
</dbReference>
<dbReference type="AlphaFoldDB" id="A0A9C6TRQ4"/>
<organism evidence="6 7">
    <name type="scientific">Arachis duranensis</name>
    <name type="common">Wild peanut</name>
    <dbReference type="NCBI Taxonomy" id="130453"/>
    <lineage>
        <taxon>Eukaryota</taxon>
        <taxon>Viridiplantae</taxon>
        <taxon>Streptophyta</taxon>
        <taxon>Embryophyta</taxon>
        <taxon>Tracheophyta</taxon>
        <taxon>Spermatophyta</taxon>
        <taxon>Magnoliopsida</taxon>
        <taxon>eudicotyledons</taxon>
        <taxon>Gunneridae</taxon>
        <taxon>Pentapetalae</taxon>
        <taxon>rosids</taxon>
        <taxon>fabids</taxon>
        <taxon>Fabales</taxon>
        <taxon>Fabaceae</taxon>
        <taxon>Papilionoideae</taxon>
        <taxon>50 kb inversion clade</taxon>
        <taxon>dalbergioids sensu lato</taxon>
        <taxon>Dalbergieae</taxon>
        <taxon>Pterocarpus clade</taxon>
        <taxon>Arachis</taxon>
    </lineage>
</organism>
<evidence type="ECO:0000313" key="7">
    <source>
        <dbReference type="RefSeq" id="XP_052118975.1"/>
    </source>
</evidence>
<evidence type="ECO:0000259" key="5">
    <source>
        <dbReference type="PROSITE" id="PS50966"/>
    </source>
</evidence>
<feature type="domain" description="SWIM-type" evidence="5">
    <location>
        <begin position="444"/>
        <end position="480"/>
    </location>
</feature>
<dbReference type="Proteomes" id="UP000515211">
    <property type="component" value="Chromosome 6"/>
</dbReference>
<dbReference type="InterPro" id="IPR004330">
    <property type="entry name" value="FAR1_DNA_bnd_dom"/>
</dbReference>
<dbReference type="InterPro" id="IPR018289">
    <property type="entry name" value="MULE_transposase_dom"/>
</dbReference>
<dbReference type="InterPro" id="IPR007527">
    <property type="entry name" value="Znf_SWIM"/>
</dbReference>
<keyword evidence="6" id="KW-1185">Reference proteome</keyword>
<dbReference type="KEGG" id="adu:107493576"/>
<dbReference type="InterPro" id="IPR006564">
    <property type="entry name" value="Znf_PMZ"/>
</dbReference>
<keyword evidence="3" id="KW-0862">Zinc</keyword>
<dbReference type="GO" id="GO:0008270">
    <property type="term" value="F:zinc ion binding"/>
    <property type="evidence" value="ECO:0007669"/>
    <property type="project" value="UniProtKB-KW"/>
</dbReference>
<evidence type="ECO:0000256" key="4">
    <source>
        <dbReference type="PROSITE-ProRule" id="PRU00325"/>
    </source>
</evidence>
<sequence length="717" mass="82346">MVNFNGVYSSVYQTKYAGAGSAIEYAVINQAIGDEEVDPEEGMCFGTLEDARAYYYRYAARAGFVVKIRTTGWETINDQRVVVNQALHCNRDGYRTSRVKAPQRRKTMASTNCKARCYLALDKMTGQWRISRVEVSHSHPLNPKLSGMFSANRQLSMHVKDLIQQNDQAGIRPSKMYQALANAVGGPANLTFTEKDVRNYISRRLRISGDETDPKELLKHFSRMKELNPNFFFEIDVDKNHSIRNVFWADARCRAAWEYFGDVVTFDTTYKTNRYDMPFGSFVGFNHHGMSTLLGCTLLRNEDTHMFADRHMWVPVFFKDEFWAGMRSTQRSESMHSVFDKYLNNKSSLLQFVCQYQNCVIDKEQKELECDAADLRGIIPCVSSSPIEKQFQREYTNSMFRDVQDQFIKKADCDISLINHHGTSIVCEVDQQKMVFDMSVYSRYQVVYCSQSSGVQCDCFMFQSNGILCCHSLAVLLHFRVTAVSLQYILSRWSKNVSRRHTYIRSTIDMDRSDESMTIFRQLCSDFYNIAQDFVATPEVAAILRDAMDSAREKLREHKEFEHQVAHVPSAIYSHTHYECPVSMDELHGPRRVPTRGRPTSTRLGADLEKSIKKRARKIKNTHNHNKVNMRSTPLFTLFVYFKLVEWIISDDVIFQYDLSVKGPNGNAQPSPTNVATSYKDTQPACSEMTDNSAMHSGSFISLLNSFHNAEQLCMCT</sequence>
<dbReference type="Pfam" id="PF10551">
    <property type="entry name" value="MULE"/>
    <property type="match status" value="1"/>
</dbReference>
<evidence type="ECO:0000313" key="6">
    <source>
        <dbReference type="Proteomes" id="UP000515211"/>
    </source>
</evidence>